<evidence type="ECO:0000313" key="3">
    <source>
        <dbReference type="Proteomes" id="UP000285757"/>
    </source>
</evidence>
<dbReference type="RefSeq" id="WP_123529223.1">
    <property type="nucleotide sequence ID" value="NZ_MOBU01000001.1"/>
</dbReference>
<evidence type="ECO:0008006" key="4">
    <source>
        <dbReference type="Google" id="ProtNLM"/>
    </source>
</evidence>
<protein>
    <recommendedName>
        <fullName evidence="4">DUF3077 domain-containing protein</fullName>
    </recommendedName>
</protein>
<dbReference type="AlphaFoldDB" id="A0A423LW41"/>
<comment type="caution">
    <text evidence="2">The sequence shown here is derived from an EMBL/GenBank/DDBJ whole genome shotgun (WGS) entry which is preliminary data.</text>
</comment>
<sequence>MKKPTPNPPETTVAADAEKTVPADANTTSPYASAGTRKLHKAADRALDFYLKPTAAIMAAPYRPSHMFLVNPDSDTESLLANASESLGSASVMLGDFAALLGGTHRKTLLGIAQVVMLGELAVNKALDNVDPTA</sequence>
<organism evidence="2 3">
    <name type="scientific">Pseudomonas fluorescens</name>
    <dbReference type="NCBI Taxonomy" id="294"/>
    <lineage>
        <taxon>Bacteria</taxon>
        <taxon>Pseudomonadati</taxon>
        <taxon>Pseudomonadota</taxon>
        <taxon>Gammaproteobacteria</taxon>
        <taxon>Pseudomonadales</taxon>
        <taxon>Pseudomonadaceae</taxon>
        <taxon>Pseudomonas</taxon>
    </lineage>
</organism>
<accession>A0A423LW41</accession>
<evidence type="ECO:0000256" key="1">
    <source>
        <dbReference type="SAM" id="MobiDB-lite"/>
    </source>
</evidence>
<feature type="region of interest" description="Disordered" evidence="1">
    <location>
        <begin position="1"/>
        <end position="37"/>
    </location>
</feature>
<gene>
    <name evidence="2" type="ORF">BK671_01255</name>
</gene>
<reference evidence="2 3" key="1">
    <citation type="submission" date="2016-10" db="EMBL/GenBank/DDBJ databases">
        <title>Comparative genome analysis of multiple Pseudomonas spp. focuses on biocontrol and plant growth promoting traits.</title>
        <authorList>
            <person name="Tao X.-Y."/>
            <person name="Taylor C.G."/>
        </authorList>
    </citation>
    <scope>NUCLEOTIDE SEQUENCE [LARGE SCALE GENOMIC DNA]</scope>
    <source>
        <strain evidence="2 3">24D3</strain>
    </source>
</reference>
<proteinExistence type="predicted"/>
<dbReference type="Pfam" id="PF19619">
    <property type="entry name" value="DUF6124"/>
    <property type="match status" value="1"/>
</dbReference>
<dbReference type="Proteomes" id="UP000285757">
    <property type="component" value="Unassembled WGS sequence"/>
</dbReference>
<name>A0A423LW41_PSEFL</name>
<dbReference type="EMBL" id="MOBU01000001">
    <property type="protein sequence ID" value="RON72513.1"/>
    <property type="molecule type" value="Genomic_DNA"/>
</dbReference>
<evidence type="ECO:0000313" key="2">
    <source>
        <dbReference type="EMBL" id="RON72513.1"/>
    </source>
</evidence>